<dbReference type="GO" id="GO:0005524">
    <property type="term" value="F:ATP binding"/>
    <property type="evidence" value="ECO:0007669"/>
    <property type="project" value="UniProtKB-UniRule"/>
</dbReference>
<evidence type="ECO:0000256" key="8">
    <source>
        <dbReference type="ARBA" id="ARBA00022741"/>
    </source>
</evidence>
<dbReference type="EMBL" id="GL883080">
    <property type="protein sequence ID" value="EGF89558.1"/>
    <property type="molecule type" value="Genomic_DNA"/>
</dbReference>
<dbReference type="PANTHER" id="PTHR22749">
    <property type="entry name" value="RIBOFLAVIN KINASE/FMN ADENYLYLTRANSFERASE"/>
    <property type="match status" value="1"/>
</dbReference>
<keyword evidence="4 15" id="KW-0285">Flavoprotein</keyword>
<dbReference type="SMART" id="SM00904">
    <property type="entry name" value="Flavokinase"/>
    <property type="match status" value="1"/>
</dbReference>
<keyword evidence="11 15" id="KW-0067">ATP-binding</keyword>
<reference evidence="18" key="1">
    <citation type="submission" date="2011-03" db="EMBL/GenBank/DDBJ databases">
        <title>Draft genome sequence of Brevundimonas diminuta.</title>
        <authorList>
            <person name="Brown P.J.B."/>
            <person name="Buechlein A."/>
            <person name="Hemmerich C."/>
            <person name="Brun Y.V."/>
        </authorList>
    </citation>
    <scope>NUCLEOTIDE SEQUENCE [LARGE SCALE GENOMIC DNA]</scope>
    <source>
        <strain evidence="18">C19</strain>
    </source>
</reference>
<gene>
    <name evidence="17" type="primary">ribF</name>
    <name evidence="17" type="ORF">ABI_39750</name>
</gene>
<dbReference type="InterPro" id="IPR015864">
    <property type="entry name" value="FAD_synthase"/>
</dbReference>
<dbReference type="STRING" id="715226.ABI_39750"/>
<dbReference type="PIRSF" id="PIRSF004491">
    <property type="entry name" value="FAD_Synth"/>
    <property type="match status" value="1"/>
</dbReference>
<comment type="similarity">
    <text evidence="15">Belongs to the ribF family.</text>
</comment>
<dbReference type="UniPathway" id="UPA00276">
    <property type="reaction ID" value="UER00406"/>
</dbReference>
<dbReference type="HOGENOM" id="CLU_048437_0_1_5"/>
<feature type="domain" description="Riboflavin kinase" evidence="16">
    <location>
        <begin position="207"/>
        <end position="331"/>
    </location>
</feature>
<evidence type="ECO:0000256" key="3">
    <source>
        <dbReference type="ARBA" id="ARBA00005201"/>
    </source>
</evidence>
<keyword evidence="7 15" id="KW-0548">Nucleotidyltransferase</keyword>
<dbReference type="UniPathway" id="UPA00277">
    <property type="reaction ID" value="UER00407"/>
</dbReference>
<dbReference type="InterPro" id="IPR023465">
    <property type="entry name" value="Riboflavin_kinase_dom_sf"/>
</dbReference>
<comment type="pathway">
    <text evidence="3 15">Cofactor biosynthesis; FMN biosynthesis; FMN from riboflavin (ATP route): step 1/1.</text>
</comment>
<evidence type="ECO:0000256" key="13">
    <source>
        <dbReference type="ARBA" id="ARBA00047880"/>
    </source>
</evidence>
<dbReference type="GO" id="GO:0009231">
    <property type="term" value="P:riboflavin biosynthetic process"/>
    <property type="evidence" value="ECO:0007669"/>
    <property type="project" value="InterPro"/>
</dbReference>
<dbReference type="SUPFAM" id="SSF82114">
    <property type="entry name" value="Riboflavin kinase-like"/>
    <property type="match status" value="1"/>
</dbReference>
<comment type="catalytic activity">
    <reaction evidence="13 15">
        <text>riboflavin + ATP = FMN + ADP + H(+)</text>
        <dbReference type="Rhea" id="RHEA:14357"/>
        <dbReference type="ChEBI" id="CHEBI:15378"/>
        <dbReference type="ChEBI" id="CHEBI:30616"/>
        <dbReference type="ChEBI" id="CHEBI:57986"/>
        <dbReference type="ChEBI" id="CHEBI:58210"/>
        <dbReference type="ChEBI" id="CHEBI:456216"/>
        <dbReference type="EC" id="2.7.1.26"/>
    </reaction>
</comment>
<keyword evidence="9 15" id="KW-0418">Kinase</keyword>
<dbReference type="InterPro" id="IPR023468">
    <property type="entry name" value="Riboflavin_kinase"/>
</dbReference>
<evidence type="ECO:0000256" key="14">
    <source>
        <dbReference type="ARBA" id="ARBA00049494"/>
    </source>
</evidence>
<dbReference type="PANTHER" id="PTHR22749:SF6">
    <property type="entry name" value="RIBOFLAVIN KINASE"/>
    <property type="match status" value="1"/>
</dbReference>
<evidence type="ECO:0000256" key="6">
    <source>
        <dbReference type="ARBA" id="ARBA00022679"/>
    </source>
</evidence>
<keyword evidence="18" id="KW-1185">Reference proteome</keyword>
<evidence type="ECO:0000256" key="11">
    <source>
        <dbReference type="ARBA" id="ARBA00022840"/>
    </source>
</evidence>
<dbReference type="InterPro" id="IPR015865">
    <property type="entry name" value="Riboflavin_kinase_bac/euk"/>
</dbReference>
<evidence type="ECO:0000256" key="5">
    <source>
        <dbReference type="ARBA" id="ARBA00022643"/>
    </source>
</evidence>
<dbReference type="RefSeq" id="WP_006274753.1">
    <property type="nucleotide sequence ID" value="NZ_GL883080.1"/>
</dbReference>
<dbReference type="Pfam" id="PF01687">
    <property type="entry name" value="Flavokinase"/>
    <property type="match status" value="1"/>
</dbReference>
<evidence type="ECO:0000256" key="4">
    <source>
        <dbReference type="ARBA" id="ARBA00022630"/>
    </source>
</evidence>
<dbReference type="Proteomes" id="UP000006512">
    <property type="component" value="Unassembled WGS sequence"/>
</dbReference>
<dbReference type="GO" id="GO:0008531">
    <property type="term" value="F:riboflavin kinase activity"/>
    <property type="evidence" value="ECO:0007669"/>
    <property type="project" value="UniProtKB-UniRule"/>
</dbReference>
<keyword evidence="12" id="KW-0511">Multifunctional enzyme</keyword>
<sequence length="332" mass="36220">MFPFDSLPKALRPQRLTALVLTVQADGGVTVEGGDLPRGTAAAIGSFDGVHIGHQHVIESAIDAAARTGARSSVICFDPHPQSFFRPDSSPFRLMRVSQQVRAFEALGVDYALIIRFDGNLSSLDADAFARVILRDHLALSHCSAGFDFQFGKRGGGHAKDLVAFGEQFGFTTDILPLQTDQAGQKLSSSAVRDALLAGDARTAENILGRPQAYVGEVIHGAKQGRTIDFPTLNIRLGDYLRPRYGIYVTQTRLGDGRVVNGVSNIGVRPTVGGNIELLETYLFDFKEDIYGQTVETLLRDFIRPEAKFDSFEEMRVQIQKDAGTARAWFSA</sequence>
<name>F4QS38_9CAUL</name>
<evidence type="ECO:0000313" key="17">
    <source>
        <dbReference type="EMBL" id="EGF89558.1"/>
    </source>
</evidence>
<dbReference type="eggNOG" id="COG0196">
    <property type="taxonomic scope" value="Bacteria"/>
</dbReference>
<comment type="catalytic activity">
    <reaction evidence="14 15">
        <text>FMN + ATP + H(+) = FAD + diphosphate</text>
        <dbReference type="Rhea" id="RHEA:17237"/>
        <dbReference type="ChEBI" id="CHEBI:15378"/>
        <dbReference type="ChEBI" id="CHEBI:30616"/>
        <dbReference type="ChEBI" id="CHEBI:33019"/>
        <dbReference type="ChEBI" id="CHEBI:57692"/>
        <dbReference type="ChEBI" id="CHEBI:58210"/>
        <dbReference type="EC" id="2.7.7.2"/>
    </reaction>
</comment>
<dbReference type="AlphaFoldDB" id="F4QS38"/>
<comment type="function">
    <text evidence="1">Catalyzes the phosphorylation of riboflavin to FMN followed by the adenylation of FMN to FAD.</text>
</comment>
<keyword evidence="6 15" id="KW-0808">Transferase</keyword>
<dbReference type="NCBIfam" id="TIGR00083">
    <property type="entry name" value="ribF"/>
    <property type="match status" value="1"/>
</dbReference>
<evidence type="ECO:0000259" key="16">
    <source>
        <dbReference type="SMART" id="SM00904"/>
    </source>
</evidence>
<dbReference type="EC" id="2.7.7.2" evidence="15"/>
<evidence type="ECO:0000256" key="10">
    <source>
        <dbReference type="ARBA" id="ARBA00022827"/>
    </source>
</evidence>
<organism evidence="17 18">
    <name type="scientific">Asticcacaulis biprosthecium C19</name>
    <dbReference type="NCBI Taxonomy" id="715226"/>
    <lineage>
        <taxon>Bacteria</taxon>
        <taxon>Pseudomonadati</taxon>
        <taxon>Pseudomonadota</taxon>
        <taxon>Alphaproteobacteria</taxon>
        <taxon>Caulobacterales</taxon>
        <taxon>Caulobacteraceae</taxon>
        <taxon>Asticcacaulis</taxon>
    </lineage>
</organism>
<evidence type="ECO:0000256" key="12">
    <source>
        <dbReference type="ARBA" id="ARBA00023268"/>
    </source>
</evidence>
<dbReference type="Gene3D" id="3.40.50.620">
    <property type="entry name" value="HUPs"/>
    <property type="match status" value="1"/>
</dbReference>
<proteinExistence type="inferred from homology"/>
<evidence type="ECO:0000256" key="15">
    <source>
        <dbReference type="PIRNR" id="PIRNR004491"/>
    </source>
</evidence>
<dbReference type="GO" id="GO:0009398">
    <property type="term" value="P:FMN biosynthetic process"/>
    <property type="evidence" value="ECO:0007669"/>
    <property type="project" value="UniProtKB-UniRule"/>
</dbReference>
<evidence type="ECO:0000256" key="1">
    <source>
        <dbReference type="ARBA" id="ARBA00002121"/>
    </source>
</evidence>
<dbReference type="Gene3D" id="2.40.30.30">
    <property type="entry name" value="Riboflavin kinase-like"/>
    <property type="match status" value="1"/>
</dbReference>
<dbReference type="SUPFAM" id="SSF52374">
    <property type="entry name" value="Nucleotidylyl transferase"/>
    <property type="match status" value="1"/>
</dbReference>
<dbReference type="Pfam" id="PF06574">
    <property type="entry name" value="FAD_syn"/>
    <property type="match status" value="1"/>
</dbReference>
<keyword evidence="10 15" id="KW-0274">FAD</keyword>
<evidence type="ECO:0000256" key="2">
    <source>
        <dbReference type="ARBA" id="ARBA00004726"/>
    </source>
</evidence>
<evidence type="ECO:0000313" key="18">
    <source>
        <dbReference type="Proteomes" id="UP000006512"/>
    </source>
</evidence>
<dbReference type="InterPro" id="IPR002606">
    <property type="entry name" value="Riboflavin_kinase_bac"/>
</dbReference>
<dbReference type="FunFam" id="3.40.50.620:FF:000021">
    <property type="entry name" value="Riboflavin biosynthesis protein"/>
    <property type="match status" value="1"/>
</dbReference>
<evidence type="ECO:0000256" key="7">
    <source>
        <dbReference type="ARBA" id="ARBA00022695"/>
    </source>
</evidence>
<keyword evidence="8 15" id="KW-0547">Nucleotide-binding</keyword>
<dbReference type="CDD" id="cd02064">
    <property type="entry name" value="FAD_synthetase_N"/>
    <property type="match status" value="1"/>
</dbReference>
<dbReference type="OrthoDB" id="9803667at2"/>
<comment type="pathway">
    <text evidence="2 15">Cofactor biosynthesis; FAD biosynthesis; FAD from FMN: step 1/1.</text>
</comment>
<dbReference type="InterPro" id="IPR014729">
    <property type="entry name" value="Rossmann-like_a/b/a_fold"/>
</dbReference>
<evidence type="ECO:0000256" key="9">
    <source>
        <dbReference type="ARBA" id="ARBA00022777"/>
    </source>
</evidence>
<dbReference type="GO" id="GO:0003919">
    <property type="term" value="F:FMN adenylyltransferase activity"/>
    <property type="evidence" value="ECO:0007669"/>
    <property type="project" value="UniProtKB-UniRule"/>
</dbReference>
<dbReference type="EC" id="2.7.1.26" evidence="15"/>
<protein>
    <recommendedName>
        <fullName evidence="15">Riboflavin biosynthesis protein</fullName>
    </recommendedName>
    <domain>
        <recommendedName>
            <fullName evidence="15">Riboflavin kinase</fullName>
            <ecNumber evidence="15">2.7.1.26</ecNumber>
        </recommendedName>
        <alternativeName>
            <fullName evidence="15">Flavokinase</fullName>
        </alternativeName>
    </domain>
    <domain>
        <recommendedName>
            <fullName evidence="15">FMN adenylyltransferase</fullName>
            <ecNumber evidence="15">2.7.7.2</ecNumber>
        </recommendedName>
        <alternativeName>
            <fullName evidence="15">FAD pyrophosphorylase</fullName>
        </alternativeName>
        <alternativeName>
            <fullName evidence="15">FAD synthase</fullName>
        </alternativeName>
    </domain>
</protein>
<dbReference type="GO" id="GO:0006747">
    <property type="term" value="P:FAD biosynthetic process"/>
    <property type="evidence" value="ECO:0007669"/>
    <property type="project" value="UniProtKB-UniRule"/>
</dbReference>
<accession>F4QS38</accession>
<keyword evidence="5 15" id="KW-0288">FMN</keyword>